<protein>
    <submittedName>
        <fullName evidence="1">Uncharacterized protein</fullName>
    </submittedName>
</protein>
<keyword evidence="2" id="KW-1185">Reference proteome</keyword>
<organism evidence="1 2">
    <name type="scientific">Lentinus tigrinus ALCF2SS1-6</name>
    <dbReference type="NCBI Taxonomy" id="1328759"/>
    <lineage>
        <taxon>Eukaryota</taxon>
        <taxon>Fungi</taxon>
        <taxon>Dikarya</taxon>
        <taxon>Basidiomycota</taxon>
        <taxon>Agaricomycotina</taxon>
        <taxon>Agaricomycetes</taxon>
        <taxon>Polyporales</taxon>
        <taxon>Polyporaceae</taxon>
        <taxon>Lentinus</taxon>
    </lineage>
</organism>
<name>A0A5C2S144_9APHY</name>
<dbReference type="Proteomes" id="UP000313359">
    <property type="component" value="Unassembled WGS sequence"/>
</dbReference>
<reference evidence="1" key="1">
    <citation type="journal article" date="2018" name="Genome Biol. Evol.">
        <title>Genomics and development of Lentinus tigrinus, a white-rot wood-decaying mushroom with dimorphic fruiting bodies.</title>
        <authorList>
            <person name="Wu B."/>
            <person name="Xu Z."/>
            <person name="Knudson A."/>
            <person name="Carlson A."/>
            <person name="Chen N."/>
            <person name="Kovaka S."/>
            <person name="LaButti K."/>
            <person name="Lipzen A."/>
            <person name="Pennachio C."/>
            <person name="Riley R."/>
            <person name="Schakwitz W."/>
            <person name="Umezawa K."/>
            <person name="Ohm R.A."/>
            <person name="Grigoriev I.V."/>
            <person name="Nagy L.G."/>
            <person name="Gibbons J."/>
            <person name="Hibbett D."/>
        </authorList>
    </citation>
    <scope>NUCLEOTIDE SEQUENCE [LARGE SCALE GENOMIC DNA]</scope>
    <source>
        <strain evidence="1">ALCF2SS1-6</strain>
    </source>
</reference>
<evidence type="ECO:0000313" key="1">
    <source>
        <dbReference type="EMBL" id="RPD57183.1"/>
    </source>
</evidence>
<gene>
    <name evidence="1" type="ORF">L227DRAFT_232680</name>
</gene>
<proteinExistence type="predicted"/>
<dbReference type="EMBL" id="ML122282">
    <property type="protein sequence ID" value="RPD57183.1"/>
    <property type="molecule type" value="Genomic_DNA"/>
</dbReference>
<accession>A0A5C2S144</accession>
<evidence type="ECO:0000313" key="2">
    <source>
        <dbReference type="Proteomes" id="UP000313359"/>
    </source>
</evidence>
<dbReference type="AlphaFoldDB" id="A0A5C2S144"/>
<sequence>MQPILRYAQPLESFNLYGRTGLSSARGNAWVREKIEWRDAAQKGTANLPYALADRTAVAQAARSSNPWTMTIHSHSLAPSAIAGFSPLNVLGSTAIGEYPTRACTARSASRSYAQTRLSLPWIITSATLPGHRLCSFITVRHLSLGPRQRHPTQRLKLNATFSHHVFR</sequence>